<feature type="non-terminal residue" evidence="5">
    <location>
        <position position="1"/>
    </location>
</feature>
<evidence type="ECO:0000256" key="2">
    <source>
        <dbReference type="ARBA" id="ARBA00022741"/>
    </source>
</evidence>
<sequence length="187" mass="21344">MDFHRQIFWLKYKLAGSRGDEEFWSEVEVLSCTQHRNVVMLIGFCVEDGRKLLVYEYVCNVSLYSHLHAKYLLKTKSKCIGIGAGGGLRYLHEECRVGCIGYRDVRPSNILLTHDFEALNHAFRGSSHAAMFLIVHPTRSTFKATNVSGAPDVRRLHFDVIANHIYIPLNDNANKLTVVVSRYPRGF</sequence>
<evidence type="ECO:0000259" key="4">
    <source>
        <dbReference type="PROSITE" id="PS50011"/>
    </source>
</evidence>
<keyword evidence="1" id="KW-0808">Transferase</keyword>
<dbReference type="InterPro" id="IPR000719">
    <property type="entry name" value="Prot_kinase_dom"/>
</dbReference>
<dbReference type="SUPFAM" id="SSF56112">
    <property type="entry name" value="Protein kinase-like (PK-like)"/>
    <property type="match status" value="1"/>
</dbReference>
<gene>
    <name evidence="5" type="primary">PERK8</name>
    <name evidence="5" type="ORF">CR513_34777</name>
</gene>
<evidence type="ECO:0000256" key="3">
    <source>
        <dbReference type="ARBA" id="ARBA00022840"/>
    </source>
</evidence>
<keyword evidence="1" id="KW-0418">Kinase</keyword>
<reference evidence="5" key="1">
    <citation type="submission" date="2018-05" db="EMBL/GenBank/DDBJ databases">
        <title>Draft genome of Mucuna pruriens seed.</title>
        <authorList>
            <person name="Nnadi N.E."/>
            <person name="Vos R."/>
            <person name="Hasami M.H."/>
            <person name="Devisetty U.K."/>
            <person name="Aguiy J.C."/>
        </authorList>
    </citation>
    <scope>NUCLEOTIDE SEQUENCE [LARGE SCALE GENOMIC DNA]</scope>
    <source>
        <strain evidence="5">JCA_2017</strain>
    </source>
</reference>
<dbReference type="PROSITE" id="PS50011">
    <property type="entry name" value="PROTEIN_KINASE_DOM"/>
    <property type="match status" value="1"/>
</dbReference>
<dbReference type="Proteomes" id="UP000257109">
    <property type="component" value="Unassembled WGS sequence"/>
</dbReference>
<dbReference type="InterPro" id="IPR011009">
    <property type="entry name" value="Kinase-like_dom_sf"/>
</dbReference>
<dbReference type="OrthoDB" id="1434163at2759"/>
<keyword evidence="6" id="KW-1185">Reference proteome</keyword>
<keyword evidence="2" id="KW-0547">Nucleotide-binding</keyword>
<dbReference type="Gene3D" id="1.10.510.10">
    <property type="entry name" value="Transferase(Phosphotransferase) domain 1"/>
    <property type="match status" value="1"/>
</dbReference>
<proteinExistence type="predicted"/>
<accession>A0A371G0X8</accession>
<evidence type="ECO:0000313" key="6">
    <source>
        <dbReference type="Proteomes" id="UP000257109"/>
    </source>
</evidence>
<evidence type="ECO:0000313" key="5">
    <source>
        <dbReference type="EMBL" id="RDX84209.1"/>
    </source>
</evidence>
<evidence type="ECO:0000256" key="1">
    <source>
        <dbReference type="ARBA" id="ARBA00022527"/>
    </source>
</evidence>
<dbReference type="Pfam" id="PF00069">
    <property type="entry name" value="Pkinase"/>
    <property type="match status" value="1"/>
</dbReference>
<keyword evidence="3" id="KW-0067">ATP-binding</keyword>
<dbReference type="GO" id="GO:0004674">
    <property type="term" value="F:protein serine/threonine kinase activity"/>
    <property type="evidence" value="ECO:0007669"/>
    <property type="project" value="UniProtKB-KW"/>
</dbReference>
<feature type="domain" description="Protein kinase" evidence="4">
    <location>
        <begin position="1"/>
        <end position="187"/>
    </location>
</feature>
<dbReference type="PANTHER" id="PTHR47989:SF45">
    <property type="entry name" value="OS01G0709500 PROTEIN"/>
    <property type="match status" value="1"/>
</dbReference>
<comment type="caution">
    <text evidence="5">The sequence shown here is derived from an EMBL/GenBank/DDBJ whole genome shotgun (WGS) entry which is preliminary data.</text>
</comment>
<dbReference type="EMBL" id="QJKJ01007114">
    <property type="protein sequence ID" value="RDX84209.1"/>
    <property type="molecule type" value="Genomic_DNA"/>
</dbReference>
<keyword evidence="1" id="KW-0723">Serine/threonine-protein kinase</keyword>
<dbReference type="Gene3D" id="3.30.200.20">
    <property type="entry name" value="Phosphorylase Kinase, domain 1"/>
    <property type="match status" value="1"/>
</dbReference>
<dbReference type="AlphaFoldDB" id="A0A371G0X8"/>
<organism evidence="5 6">
    <name type="scientific">Mucuna pruriens</name>
    <name type="common">Velvet bean</name>
    <name type="synonym">Dolichos pruriens</name>
    <dbReference type="NCBI Taxonomy" id="157652"/>
    <lineage>
        <taxon>Eukaryota</taxon>
        <taxon>Viridiplantae</taxon>
        <taxon>Streptophyta</taxon>
        <taxon>Embryophyta</taxon>
        <taxon>Tracheophyta</taxon>
        <taxon>Spermatophyta</taxon>
        <taxon>Magnoliopsida</taxon>
        <taxon>eudicotyledons</taxon>
        <taxon>Gunneridae</taxon>
        <taxon>Pentapetalae</taxon>
        <taxon>rosids</taxon>
        <taxon>fabids</taxon>
        <taxon>Fabales</taxon>
        <taxon>Fabaceae</taxon>
        <taxon>Papilionoideae</taxon>
        <taxon>50 kb inversion clade</taxon>
        <taxon>NPAAA clade</taxon>
        <taxon>indigoferoid/millettioid clade</taxon>
        <taxon>Phaseoleae</taxon>
        <taxon>Mucuna</taxon>
    </lineage>
</organism>
<name>A0A371G0X8_MUCPR</name>
<dbReference type="GO" id="GO:0005524">
    <property type="term" value="F:ATP binding"/>
    <property type="evidence" value="ECO:0007669"/>
    <property type="project" value="UniProtKB-KW"/>
</dbReference>
<protein>
    <submittedName>
        <fullName evidence="5">Proline-rich receptor-like protein kinase PERK8</fullName>
    </submittedName>
</protein>
<dbReference type="PANTHER" id="PTHR47989">
    <property type="entry name" value="OS01G0750732 PROTEIN"/>
    <property type="match status" value="1"/>
</dbReference>